<dbReference type="Gene3D" id="3.40.50.300">
    <property type="entry name" value="P-loop containing nucleotide triphosphate hydrolases"/>
    <property type="match status" value="1"/>
</dbReference>
<dbReference type="NCBIfam" id="TIGR00229">
    <property type="entry name" value="sensory_box"/>
    <property type="match status" value="1"/>
</dbReference>
<evidence type="ECO:0000259" key="7">
    <source>
        <dbReference type="PROSITE" id="PS50112"/>
    </source>
</evidence>
<sequence length="496" mass="55243">MTTTNASRNGRETSPDKNKDEKASETVRADLSRGPVWGNLHGNLKAKSLPEAAMGLHIEIPCESIMESIADGVFTVDREWTVTFFNRAAEEITGVPRDEAVGRKCWEVFRSSICDGSCALEHSIHNDRTLSNKSIFILRPDGSKVSVSISASPLRNEAGEIVGGVETFRDITAIKLMRQKLEGLYTLEDIITKSQSLIRVLQILPQIAASDSTVLILGESGTGKELFARALHNLSRFRKGPFTAVNCGALPDTLLESELFGYKAGAFTDAKTDKPGRFHAAQDGTILLDEIGDMPLPLQVKILRVLQERTYEPLGSVKSISTNARVIAATNRDLQALVEQGRFRDDLFYRLNVVQLRLPPLRERPEDIPLLISHFINRHNCLTGKSIQGVSEDVFQMLLRHPFPGNVRELENIIEYAFILCQDGYIQAEHLPENLHPREEPRLSRGRRCTLRDIKYAAAVEAVQRHKGKKMAACRELDISKDTLRRILSGGAQADE</sequence>
<dbReference type="STRING" id="1121439.dsat_0366"/>
<dbReference type="Pfam" id="PF13426">
    <property type="entry name" value="PAS_9"/>
    <property type="match status" value="1"/>
</dbReference>
<evidence type="ECO:0000256" key="5">
    <source>
        <dbReference type="SAM" id="MobiDB-lite"/>
    </source>
</evidence>
<evidence type="ECO:0000313" key="9">
    <source>
        <dbReference type="EMBL" id="EPR32925.1"/>
    </source>
</evidence>
<organism evidence="9 10">
    <name type="scientific">Alkalidesulfovibrio alkalitolerans DSM 16529</name>
    <dbReference type="NCBI Taxonomy" id="1121439"/>
    <lineage>
        <taxon>Bacteria</taxon>
        <taxon>Pseudomonadati</taxon>
        <taxon>Thermodesulfobacteriota</taxon>
        <taxon>Desulfovibrionia</taxon>
        <taxon>Desulfovibrionales</taxon>
        <taxon>Desulfovibrionaceae</taxon>
        <taxon>Alkalidesulfovibrio</taxon>
    </lineage>
</organism>
<dbReference type="InterPro" id="IPR025944">
    <property type="entry name" value="Sigma_54_int_dom_CS"/>
</dbReference>
<dbReference type="SUPFAM" id="SSF52540">
    <property type="entry name" value="P-loop containing nucleoside triphosphate hydrolases"/>
    <property type="match status" value="1"/>
</dbReference>
<feature type="region of interest" description="Disordered" evidence="5">
    <location>
        <begin position="1"/>
        <end position="28"/>
    </location>
</feature>
<dbReference type="InterPro" id="IPR000700">
    <property type="entry name" value="PAS-assoc_C"/>
</dbReference>
<feature type="domain" description="Sigma-54 factor interaction" evidence="6">
    <location>
        <begin position="190"/>
        <end position="419"/>
    </location>
</feature>
<dbReference type="PROSITE" id="PS00688">
    <property type="entry name" value="SIGMA54_INTERACT_3"/>
    <property type="match status" value="1"/>
</dbReference>
<keyword evidence="2" id="KW-0067">ATP-binding</keyword>
<dbReference type="eggNOG" id="COG3829">
    <property type="taxonomic scope" value="Bacteria"/>
</dbReference>
<accession>S7T8U0</accession>
<keyword evidence="4" id="KW-0804">Transcription</keyword>
<comment type="caution">
    <text evidence="9">The sequence shown here is derived from an EMBL/GenBank/DDBJ whole genome shotgun (WGS) entry which is preliminary data.</text>
</comment>
<evidence type="ECO:0000259" key="8">
    <source>
        <dbReference type="PROSITE" id="PS50113"/>
    </source>
</evidence>
<feature type="domain" description="PAS" evidence="7">
    <location>
        <begin position="65"/>
        <end position="103"/>
    </location>
</feature>
<reference evidence="9 10" key="1">
    <citation type="journal article" date="2013" name="Genome Announc.">
        <title>Draft genome sequences for three mercury-methylating, sulfate-reducing bacteria.</title>
        <authorList>
            <person name="Brown S.D."/>
            <person name="Hurt R.A.Jr."/>
            <person name="Gilmour C.C."/>
            <person name="Elias D.A."/>
        </authorList>
    </citation>
    <scope>NUCLEOTIDE SEQUENCE [LARGE SCALE GENOMIC DNA]</scope>
    <source>
        <strain evidence="9 10">DSM 16529</strain>
    </source>
</reference>
<feature type="compositionally biased region" description="Basic and acidic residues" evidence="5">
    <location>
        <begin position="9"/>
        <end position="28"/>
    </location>
</feature>
<dbReference type="GO" id="GO:0005524">
    <property type="term" value="F:ATP binding"/>
    <property type="evidence" value="ECO:0007669"/>
    <property type="project" value="UniProtKB-KW"/>
</dbReference>
<keyword evidence="10" id="KW-1185">Reference proteome</keyword>
<dbReference type="PROSITE" id="PS00675">
    <property type="entry name" value="SIGMA54_INTERACT_1"/>
    <property type="match status" value="1"/>
</dbReference>
<dbReference type="SMART" id="SM00382">
    <property type="entry name" value="AAA"/>
    <property type="match status" value="1"/>
</dbReference>
<dbReference type="FunFam" id="3.40.50.300:FF:000006">
    <property type="entry name" value="DNA-binding transcriptional regulator NtrC"/>
    <property type="match status" value="1"/>
</dbReference>
<proteinExistence type="predicted"/>
<dbReference type="InterPro" id="IPR025662">
    <property type="entry name" value="Sigma_54_int_dom_ATP-bd_1"/>
</dbReference>
<dbReference type="PROSITE" id="PS50113">
    <property type="entry name" value="PAC"/>
    <property type="match status" value="1"/>
</dbReference>
<dbReference type="EMBL" id="ATHI01000026">
    <property type="protein sequence ID" value="EPR32925.1"/>
    <property type="molecule type" value="Genomic_DNA"/>
</dbReference>
<dbReference type="Gene3D" id="3.30.450.20">
    <property type="entry name" value="PAS domain"/>
    <property type="match status" value="1"/>
</dbReference>
<dbReference type="SUPFAM" id="SSF55785">
    <property type="entry name" value="PYP-like sensor domain (PAS domain)"/>
    <property type="match status" value="1"/>
</dbReference>
<dbReference type="GO" id="GO:0006355">
    <property type="term" value="P:regulation of DNA-templated transcription"/>
    <property type="evidence" value="ECO:0007669"/>
    <property type="project" value="InterPro"/>
</dbReference>
<keyword evidence="3" id="KW-0805">Transcription regulation</keyword>
<keyword evidence="1" id="KW-0547">Nucleotide-binding</keyword>
<evidence type="ECO:0000256" key="1">
    <source>
        <dbReference type="ARBA" id="ARBA00022741"/>
    </source>
</evidence>
<feature type="domain" description="PAC" evidence="8">
    <location>
        <begin position="131"/>
        <end position="183"/>
    </location>
</feature>
<dbReference type="InterPro" id="IPR058031">
    <property type="entry name" value="AAA_lid_NorR"/>
</dbReference>
<evidence type="ECO:0000256" key="2">
    <source>
        <dbReference type="ARBA" id="ARBA00022840"/>
    </source>
</evidence>
<dbReference type="InterPro" id="IPR000014">
    <property type="entry name" value="PAS"/>
</dbReference>
<dbReference type="PANTHER" id="PTHR32071">
    <property type="entry name" value="TRANSCRIPTIONAL REGULATORY PROTEIN"/>
    <property type="match status" value="1"/>
</dbReference>
<protein>
    <submittedName>
        <fullName evidence="9">Putative sigma54 specific transcriptional regulator with PAS/PAC sensor</fullName>
    </submittedName>
</protein>
<name>S7T8U0_9BACT</name>
<dbReference type="InterPro" id="IPR027417">
    <property type="entry name" value="P-loop_NTPase"/>
</dbReference>
<evidence type="ECO:0000313" key="10">
    <source>
        <dbReference type="Proteomes" id="UP000014975"/>
    </source>
</evidence>
<evidence type="ECO:0000256" key="4">
    <source>
        <dbReference type="ARBA" id="ARBA00023163"/>
    </source>
</evidence>
<gene>
    <name evidence="9" type="ORF">dsat_0366</name>
</gene>
<dbReference type="PANTHER" id="PTHR32071:SF57">
    <property type="entry name" value="C4-DICARBOXYLATE TRANSPORT TRANSCRIPTIONAL REGULATORY PROTEIN DCTD"/>
    <property type="match status" value="1"/>
</dbReference>
<dbReference type="Pfam" id="PF25601">
    <property type="entry name" value="AAA_lid_14"/>
    <property type="match status" value="1"/>
</dbReference>
<dbReference type="Gene3D" id="1.10.8.60">
    <property type="match status" value="1"/>
</dbReference>
<dbReference type="AlphaFoldDB" id="S7T8U0"/>
<dbReference type="PATRIC" id="fig|1121439.3.peg.1714"/>
<dbReference type="CDD" id="cd00130">
    <property type="entry name" value="PAS"/>
    <property type="match status" value="1"/>
</dbReference>
<dbReference type="InterPro" id="IPR002078">
    <property type="entry name" value="Sigma_54_int"/>
</dbReference>
<dbReference type="Pfam" id="PF00158">
    <property type="entry name" value="Sigma54_activat"/>
    <property type="match status" value="1"/>
</dbReference>
<evidence type="ECO:0000256" key="3">
    <source>
        <dbReference type="ARBA" id="ARBA00023015"/>
    </source>
</evidence>
<dbReference type="PROSITE" id="PS50045">
    <property type="entry name" value="SIGMA54_INTERACT_4"/>
    <property type="match status" value="1"/>
</dbReference>
<dbReference type="CDD" id="cd00009">
    <property type="entry name" value="AAA"/>
    <property type="match status" value="1"/>
</dbReference>
<dbReference type="PROSITE" id="PS50112">
    <property type="entry name" value="PAS"/>
    <property type="match status" value="1"/>
</dbReference>
<dbReference type="Proteomes" id="UP000014975">
    <property type="component" value="Unassembled WGS sequence"/>
</dbReference>
<evidence type="ECO:0000259" key="6">
    <source>
        <dbReference type="PROSITE" id="PS50045"/>
    </source>
</evidence>
<dbReference type="InterPro" id="IPR003593">
    <property type="entry name" value="AAA+_ATPase"/>
</dbReference>
<dbReference type="SMART" id="SM00091">
    <property type="entry name" value="PAS"/>
    <property type="match status" value="1"/>
</dbReference>
<dbReference type="InterPro" id="IPR035965">
    <property type="entry name" value="PAS-like_dom_sf"/>
</dbReference>